<protein>
    <submittedName>
        <fullName evidence="3">Uncharacterized protein</fullName>
    </submittedName>
</protein>
<evidence type="ECO:0000313" key="4">
    <source>
        <dbReference type="Proteomes" id="UP001205105"/>
    </source>
</evidence>
<dbReference type="Proteomes" id="UP001205105">
    <property type="component" value="Unassembled WGS sequence"/>
</dbReference>
<sequence>MASRQGLAFTAWLGCKEPGNPRTVLIEINADGSLNVTRTGGDAWSVDAGGGAAAAAAVVQTCNKWDAKGRNPAMNVYIDIDIFRCSSVTPPEAPSSNGGGSGEAGSSSSGGEEDDEHDGPSRCKLGHLIQHCLPQLAAQLGGYSQLALCRCTWVADEASGRPLPGSILAVGRQDSSHWRLLRQLAKQKETGAGVRSGSPPPPDEEAALKRAKETLLEAAAHFGPAVVAKCSSLTVRKLYLREYHFFSPTGEDVADSRRRALEWAAGLAAVNDMLERCPEVRAKISERLTGPGEVVPLDAVLHAWQEHDAARQELLHTKQQLAEVAHERDSLRRQLDAALTRLQSLAGGAAAPAALAAL</sequence>
<proteinExistence type="predicted"/>
<comment type="caution">
    <text evidence="3">The sequence shown here is derived from an EMBL/GenBank/DDBJ whole genome shotgun (WGS) entry which is preliminary data.</text>
</comment>
<evidence type="ECO:0000256" key="2">
    <source>
        <dbReference type="SAM" id="MobiDB-lite"/>
    </source>
</evidence>
<evidence type="ECO:0000256" key="1">
    <source>
        <dbReference type="SAM" id="Coils"/>
    </source>
</evidence>
<keyword evidence="1" id="KW-0175">Coiled coil</keyword>
<reference evidence="3" key="1">
    <citation type="submission" date="2020-11" db="EMBL/GenBank/DDBJ databases">
        <title>Chlorella ohadii genome sequencing and assembly.</title>
        <authorList>
            <person name="Murik O."/>
            <person name="Treves H."/>
            <person name="Kedem I."/>
            <person name="Shotland Y."/>
            <person name="Kaplan A."/>
        </authorList>
    </citation>
    <scope>NUCLEOTIDE SEQUENCE</scope>
    <source>
        <strain evidence="3">1</strain>
    </source>
</reference>
<gene>
    <name evidence="3" type="ORF">COHA_008818</name>
</gene>
<keyword evidence="4" id="KW-1185">Reference proteome</keyword>
<accession>A0AAD5GYP4</accession>
<name>A0AAD5GYP4_9CHLO</name>
<feature type="coiled-coil region" evidence="1">
    <location>
        <begin position="314"/>
        <end position="341"/>
    </location>
</feature>
<feature type="region of interest" description="Disordered" evidence="2">
    <location>
        <begin position="89"/>
        <end position="121"/>
    </location>
</feature>
<organism evidence="3 4">
    <name type="scientific">Chlorella ohadii</name>
    <dbReference type="NCBI Taxonomy" id="2649997"/>
    <lineage>
        <taxon>Eukaryota</taxon>
        <taxon>Viridiplantae</taxon>
        <taxon>Chlorophyta</taxon>
        <taxon>core chlorophytes</taxon>
        <taxon>Trebouxiophyceae</taxon>
        <taxon>Chlorellales</taxon>
        <taxon>Chlorellaceae</taxon>
        <taxon>Chlorella clade</taxon>
        <taxon>Chlorella</taxon>
    </lineage>
</organism>
<dbReference type="AlphaFoldDB" id="A0AAD5GYP4"/>
<evidence type="ECO:0000313" key="3">
    <source>
        <dbReference type="EMBL" id="KAI7837379.1"/>
    </source>
</evidence>
<dbReference type="PROSITE" id="PS51257">
    <property type="entry name" value="PROKAR_LIPOPROTEIN"/>
    <property type="match status" value="1"/>
</dbReference>
<dbReference type="EMBL" id="JADXDR010000155">
    <property type="protein sequence ID" value="KAI7837379.1"/>
    <property type="molecule type" value="Genomic_DNA"/>
</dbReference>